<organism evidence="3 4">
    <name type="scientific">Aliidiomarina taiwanensis</name>
    <dbReference type="NCBI Taxonomy" id="946228"/>
    <lineage>
        <taxon>Bacteria</taxon>
        <taxon>Pseudomonadati</taxon>
        <taxon>Pseudomonadota</taxon>
        <taxon>Gammaproteobacteria</taxon>
        <taxon>Alteromonadales</taxon>
        <taxon>Idiomarinaceae</taxon>
        <taxon>Aliidiomarina</taxon>
    </lineage>
</organism>
<keyword evidence="4" id="KW-1185">Reference proteome</keyword>
<evidence type="ECO:0000313" key="3">
    <source>
        <dbReference type="EMBL" id="RUO44314.1"/>
    </source>
</evidence>
<comment type="similarity">
    <text evidence="1 2">Belongs to the ArsC family.</text>
</comment>
<dbReference type="AlphaFoldDB" id="A0A432XAG1"/>
<dbReference type="InterPro" id="IPR036249">
    <property type="entry name" value="Thioredoxin-like_sf"/>
</dbReference>
<dbReference type="NCBIfam" id="NF008107">
    <property type="entry name" value="PRK10853.1"/>
    <property type="match status" value="1"/>
</dbReference>
<gene>
    <name evidence="3" type="ORF">CWE15_03850</name>
</gene>
<dbReference type="Proteomes" id="UP000286976">
    <property type="component" value="Unassembled WGS sequence"/>
</dbReference>
<dbReference type="PANTHER" id="PTHR30041">
    <property type="entry name" value="ARSENATE REDUCTASE"/>
    <property type="match status" value="1"/>
</dbReference>
<dbReference type="NCBIfam" id="TIGR01617">
    <property type="entry name" value="arsC_related"/>
    <property type="match status" value="1"/>
</dbReference>
<evidence type="ECO:0000256" key="2">
    <source>
        <dbReference type="PROSITE-ProRule" id="PRU01282"/>
    </source>
</evidence>
<dbReference type="OrthoDB" id="9803749at2"/>
<comment type="caution">
    <text evidence="3">The sequence shown here is derived from an EMBL/GenBank/DDBJ whole genome shotgun (WGS) entry which is preliminary data.</text>
</comment>
<dbReference type="CDD" id="cd03035">
    <property type="entry name" value="ArsC_Yffb"/>
    <property type="match status" value="1"/>
</dbReference>
<name>A0A432XAG1_9GAMM</name>
<dbReference type="RefSeq" id="WP_126756716.1">
    <property type="nucleotide sequence ID" value="NZ_PIPQ01000001.1"/>
</dbReference>
<dbReference type="EMBL" id="PIPQ01000001">
    <property type="protein sequence ID" value="RUO44314.1"/>
    <property type="molecule type" value="Genomic_DNA"/>
</dbReference>
<evidence type="ECO:0000313" key="4">
    <source>
        <dbReference type="Proteomes" id="UP000286976"/>
    </source>
</evidence>
<accession>A0A432XAG1</accession>
<reference evidence="3 4" key="1">
    <citation type="journal article" date="2011" name="Front. Microbiol.">
        <title>Genomic signatures of strain selection and enhancement in Bacillus atrophaeus var. globigii, a historical biowarfare simulant.</title>
        <authorList>
            <person name="Gibbons H.S."/>
            <person name="Broomall S.M."/>
            <person name="McNew L.A."/>
            <person name="Daligault H."/>
            <person name="Chapman C."/>
            <person name="Bruce D."/>
            <person name="Karavis M."/>
            <person name="Krepps M."/>
            <person name="McGregor P.A."/>
            <person name="Hong C."/>
            <person name="Park K.H."/>
            <person name="Akmal A."/>
            <person name="Feldman A."/>
            <person name="Lin J.S."/>
            <person name="Chang W.E."/>
            <person name="Higgs B.W."/>
            <person name="Demirev P."/>
            <person name="Lindquist J."/>
            <person name="Liem A."/>
            <person name="Fochler E."/>
            <person name="Read T.D."/>
            <person name="Tapia R."/>
            <person name="Johnson S."/>
            <person name="Bishop-Lilly K.A."/>
            <person name="Detter C."/>
            <person name="Han C."/>
            <person name="Sozhamannan S."/>
            <person name="Rosenzweig C.N."/>
            <person name="Skowronski E.W."/>
        </authorList>
    </citation>
    <scope>NUCLEOTIDE SEQUENCE [LARGE SCALE GENOMIC DNA]</scope>
    <source>
        <strain evidence="3 4">AIT1</strain>
    </source>
</reference>
<proteinExistence type="inferred from homology"/>
<dbReference type="PROSITE" id="PS51353">
    <property type="entry name" value="ARSC"/>
    <property type="match status" value="1"/>
</dbReference>
<dbReference type="Gene3D" id="3.40.30.10">
    <property type="entry name" value="Glutaredoxin"/>
    <property type="match status" value="1"/>
</dbReference>
<dbReference type="Pfam" id="PF03960">
    <property type="entry name" value="ArsC"/>
    <property type="match status" value="1"/>
</dbReference>
<sequence>MTLFGIKNCDTVRKARRWLDNANIQYQFHDVREQPLTAETLQNWLDQVGEKTLLNTRSTTWRNLPEEDKGERTPTRTIQLLQDHPTLMKRPVLVHEGKVEVGFKEARYAELFA</sequence>
<dbReference type="InterPro" id="IPR006504">
    <property type="entry name" value="Tscrpt_reg_Spx/MgsR"/>
</dbReference>
<dbReference type="InterPro" id="IPR006660">
    <property type="entry name" value="Arsenate_reductase-like"/>
</dbReference>
<evidence type="ECO:0000256" key="1">
    <source>
        <dbReference type="ARBA" id="ARBA00007198"/>
    </source>
</evidence>
<dbReference type="PANTHER" id="PTHR30041:SF8">
    <property type="entry name" value="PROTEIN YFFB"/>
    <property type="match status" value="1"/>
</dbReference>
<protein>
    <submittedName>
        <fullName evidence="3">ArsC family reductase</fullName>
    </submittedName>
</protein>
<dbReference type="SUPFAM" id="SSF52833">
    <property type="entry name" value="Thioredoxin-like"/>
    <property type="match status" value="1"/>
</dbReference>